<accession>X1EWI3</accession>
<evidence type="ECO:0000313" key="1">
    <source>
        <dbReference type="EMBL" id="GAH12958.1"/>
    </source>
</evidence>
<proteinExistence type="predicted"/>
<organism evidence="1">
    <name type="scientific">marine sediment metagenome</name>
    <dbReference type="NCBI Taxonomy" id="412755"/>
    <lineage>
        <taxon>unclassified sequences</taxon>
        <taxon>metagenomes</taxon>
        <taxon>ecological metagenomes</taxon>
    </lineage>
</organism>
<dbReference type="EMBL" id="BART01031308">
    <property type="protein sequence ID" value="GAH12958.1"/>
    <property type="molecule type" value="Genomic_DNA"/>
</dbReference>
<reference evidence="1" key="1">
    <citation type="journal article" date="2014" name="Front. Microbiol.">
        <title>High frequency of phylogenetically diverse reductive dehalogenase-homologous genes in deep subseafloor sedimentary metagenomes.</title>
        <authorList>
            <person name="Kawai M."/>
            <person name="Futagami T."/>
            <person name="Toyoda A."/>
            <person name="Takaki Y."/>
            <person name="Nishi S."/>
            <person name="Hori S."/>
            <person name="Arai W."/>
            <person name="Tsubouchi T."/>
            <person name="Morono Y."/>
            <person name="Uchiyama I."/>
            <person name="Ito T."/>
            <person name="Fujiyama A."/>
            <person name="Inagaki F."/>
            <person name="Takami H."/>
        </authorList>
    </citation>
    <scope>NUCLEOTIDE SEQUENCE</scope>
    <source>
        <strain evidence="1">Expedition CK06-06</strain>
    </source>
</reference>
<sequence length="151" mass="17502">MTAAELKTLLQTELKGLAAKFVSDDYDNAITSAEQDTGWSMPVTDDFKIKWMRQRAKRHLFSYRRDESADKFKYKQLSLNQRFDHFFRLIENMDRIFEKAKEESAFEFAGVGALNLFGTKVDAGFAYEEQTGRDMTYSSSNEIIIHPDENS</sequence>
<dbReference type="AlphaFoldDB" id="X1EWI3"/>
<gene>
    <name evidence="1" type="ORF">S01H4_54408</name>
</gene>
<name>X1EWI3_9ZZZZ</name>
<comment type="caution">
    <text evidence="1">The sequence shown here is derived from an EMBL/GenBank/DDBJ whole genome shotgun (WGS) entry which is preliminary data.</text>
</comment>
<protein>
    <submittedName>
        <fullName evidence="1">Uncharacterized protein</fullName>
    </submittedName>
</protein>